<keyword evidence="6" id="KW-1133">Transmembrane helix</keyword>
<comment type="subcellular location">
    <subcellularLocation>
        <location evidence="1">Membrane</location>
    </subcellularLocation>
</comment>
<evidence type="ECO:0000313" key="9">
    <source>
        <dbReference type="EMBL" id="PZR34997.1"/>
    </source>
</evidence>
<evidence type="ECO:0008006" key="11">
    <source>
        <dbReference type="Google" id="ProtNLM"/>
    </source>
</evidence>
<dbReference type="CDD" id="cd11386">
    <property type="entry name" value="MCP_signal"/>
    <property type="match status" value="1"/>
</dbReference>
<evidence type="ECO:0000256" key="5">
    <source>
        <dbReference type="SAM" id="MobiDB-lite"/>
    </source>
</evidence>
<organism evidence="9 10">
    <name type="scientific">Caulobacter segnis</name>
    <dbReference type="NCBI Taxonomy" id="88688"/>
    <lineage>
        <taxon>Bacteria</taxon>
        <taxon>Pseudomonadati</taxon>
        <taxon>Pseudomonadota</taxon>
        <taxon>Alphaproteobacteria</taxon>
        <taxon>Caulobacterales</taxon>
        <taxon>Caulobacteraceae</taxon>
        <taxon>Caulobacter</taxon>
    </lineage>
</organism>
<accession>A0A2W5V8Q4</accession>
<dbReference type="InterPro" id="IPR004089">
    <property type="entry name" value="MCPsignal_dom"/>
</dbReference>
<evidence type="ECO:0000259" key="8">
    <source>
        <dbReference type="PROSITE" id="PS50885"/>
    </source>
</evidence>
<comment type="similarity">
    <text evidence="3">Belongs to the methyl-accepting chemotaxis (MCP) protein family.</text>
</comment>
<sequence>MVHMQNEARKVESARDDATNARMLELAVLSKQIQLEIVQVQQFLTDVSATRGRDGLDDGWEEAEKNAAGFRRDAARIHVLARELNAPGMDKALSDVEAAFPGYYEAGQRMARAYVAGGSDAGNAMMGSFDAASENLAGRMDAARNELAALETVQDKHDAAIEGGLSRQQTVTITVAIGAALAACALGAVAVLLTRARLLQPLSVLGGYMGRLADGDYEREPPFRNRQDELGGMARAIGVFRQAALDRRQARLDQDAERDANERERRAADRQREEADAERQAVVRNLAQGLGRLAEGDLATRLETPFPPAYEELRGDFNAAIVRLAQTLGAITQSAANMRSGSEEIASAADDLSRRTEQQAASLEETAAALDEIAATVHKANEGARTAASVVSQAKADAEQSSDIVSRAIAAMGQIQASSEKIGQIIGVIDEIAFQTNLLALNAGVEAARAGESGKGFAVVAMEVRALAQRSAEAAKEIKALISESGTQVASGVELVNRTGETLSRIVGEVVRVHGLVGDIARSSEEQSTGLRQVNTAVNQMDQVTQQNAAMVEETTAATHSLRSEALELARRVGEFTLARDVAEARAA</sequence>
<dbReference type="PANTHER" id="PTHR43531">
    <property type="entry name" value="PROTEIN ICFG"/>
    <property type="match status" value="1"/>
</dbReference>
<dbReference type="Proteomes" id="UP000249393">
    <property type="component" value="Unassembled WGS sequence"/>
</dbReference>
<keyword evidence="6" id="KW-0472">Membrane</keyword>
<dbReference type="GO" id="GO:0006935">
    <property type="term" value="P:chemotaxis"/>
    <property type="evidence" value="ECO:0007669"/>
    <property type="project" value="UniProtKB-KW"/>
</dbReference>
<protein>
    <recommendedName>
        <fullName evidence="11">Methyl-accepting chemotaxis protein</fullName>
    </recommendedName>
</protein>
<evidence type="ECO:0000256" key="4">
    <source>
        <dbReference type="PROSITE-ProRule" id="PRU00284"/>
    </source>
</evidence>
<feature type="domain" description="HAMP" evidence="8">
    <location>
        <begin position="196"/>
        <end position="249"/>
    </location>
</feature>
<dbReference type="PROSITE" id="PS50885">
    <property type="entry name" value="HAMP"/>
    <property type="match status" value="2"/>
</dbReference>
<evidence type="ECO:0000259" key="7">
    <source>
        <dbReference type="PROSITE" id="PS50111"/>
    </source>
</evidence>
<evidence type="ECO:0000256" key="6">
    <source>
        <dbReference type="SAM" id="Phobius"/>
    </source>
</evidence>
<dbReference type="Gene3D" id="1.10.8.500">
    <property type="entry name" value="HAMP domain in histidine kinase"/>
    <property type="match status" value="1"/>
</dbReference>
<dbReference type="SMART" id="SM00304">
    <property type="entry name" value="HAMP"/>
    <property type="match status" value="2"/>
</dbReference>
<dbReference type="GO" id="GO:0016020">
    <property type="term" value="C:membrane"/>
    <property type="evidence" value="ECO:0007669"/>
    <property type="project" value="UniProtKB-SubCell"/>
</dbReference>
<keyword evidence="6" id="KW-0812">Transmembrane</keyword>
<dbReference type="PANTHER" id="PTHR43531:SF11">
    <property type="entry name" value="METHYL-ACCEPTING CHEMOTAXIS PROTEIN 3"/>
    <property type="match status" value="1"/>
</dbReference>
<name>A0A2W5V8Q4_9CAUL</name>
<keyword evidence="4" id="KW-0807">Transducer</keyword>
<dbReference type="PROSITE" id="PS50111">
    <property type="entry name" value="CHEMOTAXIS_TRANSDUC_2"/>
    <property type="match status" value="1"/>
</dbReference>
<dbReference type="Pfam" id="PF00015">
    <property type="entry name" value="MCPsignal"/>
    <property type="match status" value="1"/>
</dbReference>
<dbReference type="Gene3D" id="1.10.287.950">
    <property type="entry name" value="Methyl-accepting chemotaxis protein"/>
    <property type="match status" value="1"/>
</dbReference>
<feature type="region of interest" description="Disordered" evidence="5">
    <location>
        <begin position="250"/>
        <end position="280"/>
    </location>
</feature>
<proteinExistence type="inferred from homology"/>
<dbReference type="GO" id="GO:0007165">
    <property type="term" value="P:signal transduction"/>
    <property type="evidence" value="ECO:0007669"/>
    <property type="project" value="UniProtKB-KW"/>
</dbReference>
<evidence type="ECO:0000313" key="10">
    <source>
        <dbReference type="Proteomes" id="UP000249393"/>
    </source>
</evidence>
<dbReference type="SUPFAM" id="SSF158472">
    <property type="entry name" value="HAMP domain-like"/>
    <property type="match status" value="1"/>
</dbReference>
<evidence type="ECO:0000256" key="3">
    <source>
        <dbReference type="ARBA" id="ARBA00029447"/>
    </source>
</evidence>
<dbReference type="AlphaFoldDB" id="A0A2W5V8Q4"/>
<dbReference type="Pfam" id="PF00672">
    <property type="entry name" value="HAMP"/>
    <property type="match status" value="1"/>
</dbReference>
<comment type="caution">
    <text evidence="9">The sequence shown here is derived from an EMBL/GenBank/DDBJ whole genome shotgun (WGS) entry which is preliminary data.</text>
</comment>
<feature type="domain" description="HAMP" evidence="8">
    <location>
        <begin position="277"/>
        <end position="329"/>
    </location>
</feature>
<dbReference type="InterPro" id="IPR003660">
    <property type="entry name" value="HAMP_dom"/>
</dbReference>
<feature type="domain" description="Methyl-accepting transducer" evidence="7">
    <location>
        <begin position="334"/>
        <end position="563"/>
    </location>
</feature>
<dbReference type="SMART" id="SM00283">
    <property type="entry name" value="MA"/>
    <property type="match status" value="1"/>
</dbReference>
<dbReference type="SUPFAM" id="SSF58104">
    <property type="entry name" value="Methyl-accepting chemotaxis protein (MCP) signaling domain"/>
    <property type="match status" value="1"/>
</dbReference>
<feature type="transmembrane region" description="Helical" evidence="6">
    <location>
        <begin position="171"/>
        <end position="193"/>
    </location>
</feature>
<dbReference type="EMBL" id="QFQZ01000020">
    <property type="protein sequence ID" value="PZR34997.1"/>
    <property type="molecule type" value="Genomic_DNA"/>
</dbReference>
<evidence type="ECO:0000256" key="1">
    <source>
        <dbReference type="ARBA" id="ARBA00004370"/>
    </source>
</evidence>
<evidence type="ECO:0000256" key="2">
    <source>
        <dbReference type="ARBA" id="ARBA00022500"/>
    </source>
</evidence>
<reference evidence="9 10" key="1">
    <citation type="submission" date="2017-08" db="EMBL/GenBank/DDBJ databases">
        <title>Infants hospitalized years apart are colonized by the same room-sourced microbial strains.</title>
        <authorList>
            <person name="Brooks B."/>
            <person name="Olm M.R."/>
            <person name="Firek B.A."/>
            <person name="Baker R."/>
            <person name="Thomas B.C."/>
            <person name="Morowitz M.J."/>
            <person name="Banfield J.F."/>
        </authorList>
    </citation>
    <scope>NUCLEOTIDE SEQUENCE [LARGE SCALE GENOMIC DNA]</scope>
    <source>
        <strain evidence="9">S2_003_000_R2_4</strain>
    </source>
</reference>
<gene>
    <name evidence="9" type="ORF">DI526_08575</name>
</gene>
<dbReference type="FunFam" id="1.10.287.950:FF:000001">
    <property type="entry name" value="Methyl-accepting chemotaxis sensory transducer"/>
    <property type="match status" value="1"/>
</dbReference>
<dbReference type="InterPro" id="IPR051310">
    <property type="entry name" value="MCP_chemotaxis"/>
</dbReference>
<keyword evidence="2" id="KW-0145">Chemotaxis</keyword>